<proteinExistence type="predicted"/>
<dbReference type="AlphaFoldDB" id="A0A5B8UN41"/>
<dbReference type="Proteomes" id="UP000321204">
    <property type="component" value="Chromosome"/>
</dbReference>
<dbReference type="RefSeq" id="WP_146790901.1">
    <property type="nucleotide sequence ID" value="NZ_BAABIO010000003.1"/>
</dbReference>
<feature type="coiled-coil region" evidence="1">
    <location>
        <begin position="115"/>
        <end position="166"/>
    </location>
</feature>
<keyword evidence="4" id="KW-1185">Reference proteome</keyword>
<name>A0A5B8UN41_9BACT</name>
<dbReference type="KEGG" id="fgg:FSB75_19490"/>
<feature type="region of interest" description="Disordered" evidence="2">
    <location>
        <begin position="226"/>
        <end position="247"/>
    </location>
</feature>
<dbReference type="OrthoDB" id="662023at2"/>
<dbReference type="EMBL" id="CP042433">
    <property type="protein sequence ID" value="QEC57998.1"/>
    <property type="molecule type" value="Genomic_DNA"/>
</dbReference>
<reference evidence="3 4" key="1">
    <citation type="journal article" date="2015" name="Int. J. Syst. Evol. Microbiol.">
        <title>Flavisolibacter ginsenosidimutans sp. nov., with ginsenoside-converting activity isolated from soil used for cultivating ginseng.</title>
        <authorList>
            <person name="Zhao Y."/>
            <person name="Liu Q."/>
            <person name="Kang M.S."/>
            <person name="Jin F."/>
            <person name="Yu H."/>
            <person name="Im W.T."/>
        </authorList>
    </citation>
    <scope>NUCLEOTIDE SEQUENCE [LARGE SCALE GENOMIC DNA]</scope>
    <source>
        <strain evidence="3 4">Gsoil 636</strain>
    </source>
</reference>
<feature type="compositionally biased region" description="Low complexity" evidence="2">
    <location>
        <begin position="227"/>
        <end position="246"/>
    </location>
</feature>
<keyword evidence="1" id="KW-0175">Coiled coil</keyword>
<accession>A0A5B8UN41</accession>
<protein>
    <submittedName>
        <fullName evidence="3">Uncharacterized protein</fullName>
    </submittedName>
</protein>
<evidence type="ECO:0000256" key="2">
    <source>
        <dbReference type="SAM" id="MobiDB-lite"/>
    </source>
</evidence>
<evidence type="ECO:0000313" key="3">
    <source>
        <dbReference type="EMBL" id="QEC57998.1"/>
    </source>
</evidence>
<sequence>MSSKITQEKYDLVKIERLKHYLESAAEKGRPKFYEVFVDNLKAVDKTSDPEAFDEYLVYMGEDTRLVKVLIYTSTESCPRNDKFLFTVTSSEKEREEKRRGELSGIEVEEKIHAVVQQEREKMNTELLRKELQETKEDLEEAESYIEELEKKLVEARNTKAVQKESLGEVVSLALESIVRRNTHLLSGIPMIGQGLAGVVEQDNKRLEETALHSPEAIKERNVTFTKLSPEESASSKSKPPSVSTEDQQTLAYFNSLRQTFTESELLQVLDIIALLSEDKDNIASVVDLLQREDDSEESDAAAFTPSQQGANF</sequence>
<evidence type="ECO:0000313" key="4">
    <source>
        <dbReference type="Proteomes" id="UP000321204"/>
    </source>
</evidence>
<gene>
    <name evidence="3" type="ORF">FSB75_19490</name>
</gene>
<evidence type="ECO:0000256" key="1">
    <source>
        <dbReference type="SAM" id="Coils"/>
    </source>
</evidence>
<feature type="region of interest" description="Disordered" evidence="2">
    <location>
        <begin position="294"/>
        <end position="313"/>
    </location>
</feature>
<organism evidence="3 4">
    <name type="scientific">Flavisolibacter ginsenosidimutans</name>
    <dbReference type="NCBI Taxonomy" id="661481"/>
    <lineage>
        <taxon>Bacteria</taxon>
        <taxon>Pseudomonadati</taxon>
        <taxon>Bacteroidota</taxon>
        <taxon>Chitinophagia</taxon>
        <taxon>Chitinophagales</taxon>
        <taxon>Chitinophagaceae</taxon>
        <taxon>Flavisolibacter</taxon>
    </lineage>
</organism>